<name>B8IU76_METNO</name>
<proteinExistence type="predicted"/>
<feature type="region of interest" description="Disordered" evidence="1">
    <location>
        <begin position="65"/>
        <end position="93"/>
    </location>
</feature>
<dbReference type="RefSeq" id="WP_012634360.1">
    <property type="nucleotide sequence ID" value="NC_011894.1"/>
</dbReference>
<dbReference type="HOGENOM" id="CLU_2396295_0_0_5"/>
<dbReference type="AlphaFoldDB" id="B8IU76"/>
<gene>
    <name evidence="2" type="ordered locus">Mnod_0071</name>
</gene>
<dbReference type="OrthoDB" id="8000663at2"/>
<organism evidence="2 3">
    <name type="scientific">Methylobacterium nodulans (strain LMG 21967 / CNCM I-2342 / ORS 2060)</name>
    <dbReference type="NCBI Taxonomy" id="460265"/>
    <lineage>
        <taxon>Bacteria</taxon>
        <taxon>Pseudomonadati</taxon>
        <taxon>Pseudomonadota</taxon>
        <taxon>Alphaproteobacteria</taxon>
        <taxon>Hyphomicrobiales</taxon>
        <taxon>Methylobacteriaceae</taxon>
        <taxon>Methylobacterium</taxon>
    </lineage>
</organism>
<keyword evidence="3" id="KW-1185">Reference proteome</keyword>
<evidence type="ECO:0000313" key="2">
    <source>
        <dbReference type="EMBL" id="ACL55121.1"/>
    </source>
</evidence>
<accession>B8IU76</accession>
<dbReference type="EMBL" id="CP001349">
    <property type="protein sequence ID" value="ACL55121.1"/>
    <property type="molecule type" value="Genomic_DNA"/>
</dbReference>
<dbReference type="Proteomes" id="UP000008207">
    <property type="component" value="Chromosome"/>
</dbReference>
<dbReference type="STRING" id="460265.Mnod_0071"/>
<evidence type="ECO:0000256" key="1">
    <source>
        <dbReference type="SAM" id="MobiDB-lite"/>
    </source>
</evidence>
<sequence length="93" mass="9962">MPRPYEPHADAIRTAHAIVDDLGHKLAFAARGADPAEIENARHDLVVRIAQAITDAEQAAIERAQDCPRPDSGPGSGMGDPYQLFLRLPSGPP</sequence>
<evidence type="ECO:0000313" key="3">
    <source>
        <dbReference type="Proteomes" id="UP000008207"/>
    </source>
</evidence>
<protein>
    <submittedName>
        <fullName evidence="2">Uncharacterized protein</fullName>
    </submittedName>
</protein>
<reference evidence="2 3" key="1">
    <citation type="submission" date="2009-01" db="EMBL/GenBank/DDBJ databases">
        <title>Complete sequence of chromosome of Methylobacterium nodulans ORS 2060.</title>
        <authorList>
            <consortium name="US DOE Joint Genome Institute"/>
            <person name="Lucas S."/>
            <person name="Copeland A."/>
            <person name="Lapidus A."/>
            <person name="Glavina del Rio T."/>
            <person name="Dalin E."/>
            <person name="Tice H."/>
            <person name="Bruce D."/>
            <person name="Goodwin L."/>
            <person name="Pitluck S."/>
            <person name="Sims D."/>
            <person name="Brettin T."/>
            <person name="Detter J.C."/>
            <person name="Han C."/>
            <person name="Larimer F."/>
            <person name="Land M."/>
            <person name="Hauser L."/>
            <person name="Kyrpides N."/>
            <person name="Ivanova N."/>
            <person name="Marx C.J."/>
            <person name="Richardson P."/>
        </authorList>
    </citation>
    <scope>NUCLEOTIDE SEQUENCE [LARGE SCALE GENOMIC DNA]</scope>
    <source>
        <strain evidence="3">LMG 21967 / CNCM I-2342 / ORS 2060</strain>
    </source>
</reference>
<dbReference type="KEGG" id="mno:Mnod_0071"/>
<dbReference type="eggNOG" id="ENOG50310AT">
    <property type="taxonomic scope" value="Bacteria"/>
</dbReference>